<feature type="transmembrane region" description="Helical" evidence="1">
    <location>
        <begin position="20"/>
        <end position="39"/>
    </location>
</feature>
<sequence length="88" mass="9027">MSTRLGTHTIPIEAGFRTGLVIGCGVSVLAALVTLAIPVRKPAAPPQDALDLEPAAARARVLARAPSQVNRRATNGMLSANEAAMVAL</sequence>
<dbReference type="Proteomes" id="UP000807309">
    <property type="component" value="Unassembled WGS sequence"/>
</dbReference>
<evidence type="ECO:0000256" key="1">
    <source>
        <dbReference type="SAM" id="Phobius"/>
    </source>
</evidence>
<organism evidence="2 3">
    <name type="scientific">Nocardia abscessus</name>
    <dbReference type="NCBI Taxonomy" id="120957"/>
    <lineage>
        <taxon>Bacteria</taxon>
        <taxon>Bacillati</taxon>
        <taxon>Actinomycetota</taxon>
        <taxon>Actinomycetes</taxon>
        <taxon>Mycobacteriales</taxon>
        <taxon>Nocardiaceae</taxon>
        <taxon>Nocardia</taxon>
    </lineage>
</organism>
<evidence type="ECO:0000313" key="3">
    <source>
        <dbReference type="Proteomes" id="UP000807309"/>
    </source>
</evidence>
<name>A0ABS0CIH9_9NOCA</name>
<protein>
    <recommendedName>
        <fullName evidence="4">MFS transporter</fullName>
    </recommendedName>
</protein>
<keyword evidence="1" id="KW-0472">Membrane</keyword>
<comment type="caution">
    <text evidence="2">The sequence shown here is derived from an EMBL/GenBank/DDBJ whole genome shotgun (WGS) entry which is preliminary data.</text>
</comment>
<dbReference type="EMBL" id="JADLRE010000034">
    <property type="protein sequence ID" value="MBF6229323.1"/>
    <property type="molecule type" value="Genomic_DNA"/>
</dbReference>
<keyword evidence="3" id="KW-1185">Reference proteome</keyword>
<gene>
    <name evidence="2" type="ORF">IU470_30060</name>
</gene>
<evidence type="ECO:0000313" key="2">
    <source>
        <dbReference type="EMBL" id="MBF6229323.1"/>
    </source>
</evidence>
<keyword evidence="1" id="KW-0812">Transmembrane</keyword>
<dbReference type="RefSeq" id="WP_195036168.1">
    <property type="nucleotide sequence ID" value="NZ_JADLRE010000034.1"/>
</dbReference>
<accession>A0ABS0CIH9</accession>
<proteinExistence type="predicted"/>
<keyword evidence="1" id="KW-1133">Transmembrane helix</keyword>
<evidence type="ECO:0008006" key="4">
    <source>
        <dbReference type="Google" id="ProtNLM"/>
    </source>
</evidence>
<reference evidence="2 3" key="1">
    <citation type="submission" date="2020-10" db="EMBL/GenBank/DDBJ databases">
        <title>Identification of Nocardia species via Next-generation sequencing and recognition of intraspecies genetic diversity.</title>
        <authorList>
            <person name="Li P."/>
            <person name="Li P."/>
            <person name="Lu B."/>
        </authorList>
    </citation>
    <scope>NUCLEOTIDE SEQUENCE [LARGE SCALE GENOMIC DNA]</scope>
    <source>
        <strain evidence="2 3">N-11</strain>
    </source>
</reference>